<keyword evidence="2" id="KW-1185">Reference proteome</keyword>
<gene>
    <name evidence="1" type="ORF">FIESC28_05425</name>
</gene>
<dbReference type="Proteomes" id="UP000253153">
    <property type="component" value="Unassembled WGS sequence"/>
</dbReference>
<dbReference type="GeneID" id="41994868"/>
<reference evidence="1 2" key="1">
    <citation type="submission" date="2018-06" db="EMBL/GenBank/DDBJ databases">
        <title>Fusarium incarnatum-equiseti species complex species 28.</title>
        <authorList>
            <person name="Gardiner D.M."/>
        </authorList>
    </citation>
    <scope>NUCLEOTIDE SEQUENCE [LARGE SCALE GENOMIC DNA]</scope>
    <source>
        <strain evidence="1 2">FIESC_28</strain>
    </source>
</reference>
<dbReference type="AlphaFoldDB" id="A0A366RUM1"/>
<name>A0A366RUM1_9HYPO</name>
<organism evidence="1 2">
    <name type="scientific">Fusarium coffeatum</name>
    <dbReference type="NCBI Taxonomy" id="231269"/>
    <lineage>
        <taxon>Eukaryota</taxon>
        <taxon>Fungi</taxon>
        <taxon>Dikarya</taxon>
        <taxon>Ascomycota</taxon>
        <taxon>Pezizomycotina</taxon>
        <taxon>Sordariomycetes</taxon>
        <taxon>Hypocreomycetidae</taxon>
        <taxon>Hypocreales</taxon>
        <taxon>Nectriaceae</taxon>
        <taxon>Fusarium</taxon>
        <taxon>Fusarium incarnatum-equiseti species complex</taxon>
    </lineage>
</organism>
<accession>A0A366RUM1</accession>
<protein>
    <submittedName>
        <fullName evidence="1">Uncharacterized protein</fullName>
    </submittedName>
</protein>
<dbReference type="OrthoDB" id="10314040at2759"/>
<dbReference type="RefSeq" id="XP_031016455.1">
    <property type="nucleotide sequence ID" value="XM_031159572.1"/>
</dbReference>
<sequence>MGILRLRAMVVKLKTKVLQKNLHDGKDIGTEVLYAWTMEQDKEFGEKQLVAPVQLLEPMDPGTIAEWQKESPHLLGILMEYYEDEHLPKDVLVLVAAKVDHRKYQRVGHLLLDSGLGAGGRMKSKNVVTGDYVRIEVDERIRRLTLNTASSYYFEDVHFQVAEFWKPL</sequence>
<dbReference type="EMBL" id="QKXC01000108">
    <property type="protein sequence ID" value="RBR20146.1"/>
    <property type="molecule type" value="Genomic_DNA"/>
</dbReference>
<evidence type="ECO:0000313" key="1">
    <source>
        <dbReference type="EMBL" id="RBR20146.1"/>
    </source>
</evidence>
<evidence type="ECO:0000313" key="2">
    <source>
        <dbReference type="Proteomes" id="UP000253153"/>
    </source>
</evidence>
<proteinExistence type="predicted"/>
<comment type="caution">
    <text evidence="1">The sequence shown here is derived from an EMBL/GenBank/DDBJ whole genome shotgun (WGS) entry which is preliminary data.</text>
</comment>